<accession>A0AAN7VTF2</accession>
<evidence type="ECO:0000256" key="1">
    <source>
        <dbReference type="SAM" id="SignalP"/>
    </source>
</evidence>
<dbReference type="AlphaFoldDB" id="A0AAN7VTF2"/>
<feature type="chain" id="PRO_5042950974" evidence="1">
    <location>
        <begin position="18"/>
        <end position="142"/>
    </location>
</feature>
<dbReference type="Proteomes" id="UP001329430">
    <property type="component" value="Chromosome 2"/>
</dbReference>
<sequence>MFWILAFCLLLGAKVEAQNLYGMDPELISKFQNFVTAFQTKCLNHVESSEFANIMKSLENIPKCFVQEYSTPDAICKNYEKVYEPCLKQSIYAIKKCLDSDEQYLPDFVLNGQKNSMNRLCNEGNIMGNLFCFYEIGINAFF</sequence>
<evidence type="ECO:0000313" key="3">
    <source>
        <dbReference type="Proteomes" id="UP001329430"/>
    </source>
</evidence>
<keyword evidence="1" id="KW-0732">Signal</keyword>
<comment type="caution">
    <text evidence="2">The sequence shown here is derived from an EMBL/GenBank/DDBJ whole genome shotgun (WGS) entry which is preliminary data.</text>
</comment>
<proteinExistence type="predicted"/>
<dbReference type="EMBL" id="JAVRBK010000002">
    <property type="protein sequence ID" value="KAK5649174.1"/>
    <property type="molecule type" value="Genomic_DNA"/>
</dbReference>
<organism evidence="2 3">
    <name type="scientific">Pyrocoelia pectoralis</name>
    <dbReference type="NCBI Taxonomy" id="417401"/>
    <lineage>
        <taxon>Eukaryota</taxon>
        <taxon>Metazoa</taxon>
        <taxon>Ecdysozoa</taxon>
        <taxon>Arthropoda</taxon>
        <taxon>Hexapoda</taxon>
        <taxon>Insecta</taxon>
        <taxon>Pterygota</taxon>
        <taxon>Neoptera</taxon>
        <taxon>Endopterygota</taxon>
        <taxon>Coleoptera</taxon>
        <taxon>Polyphaga</taxon>
        <taxon>Elateriformia</taxon>
        <taxon>Elateroidea</taxon>
        <taxon>Lampyridae</taxon>
        <taxon>Lampyrinae</taxon>
        <taxon>Pyrocoelia</taxon>
    </lineage>
</organism>
<gene>
    <name evidence="2" type="ORF">RI129_004066</name>
</gene>
<feature type="signal peptide" evidence="1">
    <location>
        <begin position="1"/>
        <end position="17"/>
    </location>
</feature>
<keyword evidence="3" id="KW-1185">Reference proteome</keyword>
<protein>
    <submittedName>
        <fullName evidence="2">Uncharacterized protein</fullName>
    </submittedName>
</protein>
<name>A0AAN7VTF2_9COLE</name>
<evidence type="ECO:0000313" key="2">
    <source>
        <dbReference type="EMBL" id="KAK5649174.1"/>
    </source>
</evidence>
<reference evidence="2 3" key="1">
    <citation type="journal article" date="2024" name="Insects">
        <title>An Improved Chromosome-Level Genome Assembly of the Firefly Pyrocoelia pectoralis.</title>
        <authorList>
            <person name="Fu X."/>
            <person name="Meyer-Rochow V.B."/>
            <person name="Ballantyne L."/>
            <person name="Zhu X."/>
        </authorList>
    </citation>
    <scope>NUCLEOTIDE SEQUENCE [LARGE SCALE GENOMIC DNA]</scope>
    <source>
        <strain evidence="2">XCY_ONT2</strain>
    </source>
</reference>